<sequence>MTAHRLLLAASVLRLAVATVVPFPDFVGKNGFGSDSSVSQSCAAALNSTIDCDASLRILAIADDYISPNLTGIAPSLCAPGCNSSLAAYQSNVQEKCGSSPVIDPQVKNTFMGDLLQDYYDLICTKDPGSDQYCVDFLNSSYAELGTVASWSDLPEEIACSACQISFWQVLQRSPFLGYNADAALSYLNIQKICGLSLPLAVDPNSNLTFSDPPNQITVDSGCSSGSKYTVKAGDTCKSIAVSNSVGEGTLWAINNIQPNCSAMTIGQSLCLPKQCTLYTLKPGDTCQSITAATGVSFSSLLGYNPTISPDCGNLNMTGSVVCISNPEGDFDPPPSPSNPNVKNQYATAEVPAPGPTPFRTTPHCGTFYQVQVADTCQRITLAAGVSLDLFEEINPSIDADCHNLIPGLWYCVQPTKDWNTTAPSNPTTSTTLAPPAPTPPGTTGNCFAWHVVVSGDTCQLLEETLGVTMDQLILWNPNLAADCSNLLLGEAYCVAGPTGTATATGTATSTAATSTATSTSSSVCTLGEGPGNFAGLCSFSCNFGFCPPPCNCTKHGDQIPPPPGDDTVGYPAAGLEDENYYALCSFTCSHGYCPDGACTSDQSKSNVPSTDACIAGESTNPNQLGLCSFSCNYGYCPPPVCICTAYGPPVPAPNITNTVGVPLPGEDGSYIGLCSFDCNHGYCPDTACTTA</sequence>
<protein>
    <recommendedName>
        <fullName evidence="5">LysM domain-containing protein</fullName>
    </recommendedName>
</protein>
<proteinExistence type="inferred from homology"/>
<keyword evidence="2" id="KW-0843">Virulence</keyword>
<keyword evidence="1" id="KW-0147">Chitin-binding</keyword>
<dbReference type="InterPro" id="IPR052210">
    <property type="entry name" value="LysM1-like"/>
</dbReference>
<dbReference type="EMBL" id="JAZHXJ010000202">
    <property type="protein sequence ID" value="KAL1869088.1"/>
    <property type="molecule type" value="Genomic_DNA"/>
</dbReference>
<organism evidence="6 7">
    <name type="scientific">Phialemonium thermophilum</name>
    <dbReference type="NCBI Taxonomy" id="223376"/>
    <lineage>
        <taxon>Eukaryota</taxon>
        <taxon>Fungi</taxon>
        <taxon>Dikarya</taxon>
        <taxon>Ascomycota</taxon>
        <taxon>Pezizomycotina</taxon>
        <taxon>Sordariomycetes</taxon>
        <taxon>Sordariomycetidae</taxon>
        <taxon>Cephalothecales</taxon>
        <taxon>Cephalothecaceae</taxon>
        <taxon>Phialemonium</taxon>
    </lineage>
</organism>
<evidence type="ECO:0000256" key="3">
    <source>
        <dbReference type="ARBA" id="ARBA00044955"/>
    </source>
</evidence>
<dbReference type="Proteomes" id="UP001586593">
    <property type="component" value="Unassembled WGS sequence"/>
</dbReference>
<keyword evidence="7" id="KW-1185">Reference proteome</keyword>
<comment type="caution">
    <text evidence="6">The sequence shown here is derived from an EMBL/GenBank/DDBJ whole genome shotgun (WGS) entry which is preliminary data.</text>
</comment>
<keyword evidence="4" id="KW-0732">Signal</keyword>
<feature type="chain" id="PRO_5047090318" description="LysM domain-containing protein" evidence="4">
    <location>
        <begin position="19"/>
        <end position="692"/>
    </location>
</feature>
<evidence type="ECO:0000256" key="4">
    <source>
        <dbReference type="SAM" id="SignalP"/>
    </source>
</evidence>
<dbReference type="PANTHER" id="PTHR34997">
    <property type="entry name" value="AM15"/>
    <property type="match status" value="1"/>
</dbReference>
<evidence type="ECO:0000313" key="7">
    <source>
        <dbReference type="Proteomes" id="UP001586593"/>
    </source>
</evidence>
<dbReference type="InterPro" id="IPR018392">
    <property type="entry name" value="LysM"/>
</dbReference>
<evidence type="ECO:0000313" key="6">
    <source>
        <dbReference type="EMBL" id="KAL1869088.1"/>
    </source>
</evidence>
<gene>
    <name evidence="6" type="ORF">VTK73DRAFT_3366</name>
</gene>
<dbReference type="SMART" id="SM00257">
    <property type="entry name" value="LysM"/>
    <property type="match status" value="4"/>
</dbReference>
<reference evidence="6 7" key="1">
    <citation type="journal article" date="2024" name="Commun. Biol.">
        <title>Comparative genomic analysis of thermophilic fungi reveals convergent evolutionary adaptations and gene losses.</title>
        <authorList>
            <person name="Steindorff A.S."/>
            <person name="Aguilar-Pontes M.V."/>
            <person name="Robinson A.J."/>
            <person name="Andreopoulos B."/>
            <person name="LaButti K."/>
            <person name="Kuo A."/>
            <person name="Mondo S."/>
            <person name="Riley R."/>
            <person name="Otillar R."/>
            <person name="Haridas S."/>
            <person name="Lipzen A."/>
            <person name="Grimwood J."/>
            <person name="Schmutz J."/>
            <person name="Clum A."/>
            <person name="Reid I.D."/>
            <person name="Moisan M.C."/>
            <person name="Butler G."/>
            <person name="Nguyen T.T.M."/>
            <person name="Dewar K."/>
            <person name="Conant G."/>
            <person name="Drula E."/>
            <person name="Henrissat B."/>
            <person name="Hansel C."/>
            <person name="Singer S."/>
            <person name="Hutchinson M.I."/>
            <person name="de Vries R.P."/>
            <person name="Natvig D.O."/>
            <person name="Powell A.J."/>
            <person name="Tsang A."/>
            <person name="Grigoriev I.V."/>
        </authorList>
    </citation>
    <scope>NUCLEOTIDE SEQUENCE [LARGE SCALE GENOMIC DNA]</scope>
    <source>
        <strain evidence="6 7">ATCC 24622</strain>
    </source>
</reference>
<dbReference type="PANTHER" id="PTHR34997:SF1">
    <property type="entry name" value="PEPTIDOGLYCAN-BINDING LYSIN DOMAIN"/>
    <property type="match status" value="1"/>
</dbReference>
<feature type="domain" description="LysM" evidence="5">
    <location>
        <begin position="367"/>
        <end position="413"/>
    </location>
</feature>
<accession>A0ABR3WZF6</accession>
<name>A0ABR3WZF6_9PEZI</name>
<feature type="domain" description="LysM" evidence="5">
    <location>
        <begin position="449"/>
        <end position="495"/>
    </location>
</feature>
<dbReference type="SUPFAM" id="SSF54106">
    <property type="entry name" value="LysM domain"/>
    <property type="match status" value="4"/>
</dbReference>
<dbReference type="Gene3D" id="3.10.350.10">
    <property type="entry name" value="LysM domain"/>
    <property type="match status" value="4"/>
</dbReference>
<comment type="similarity">
    <text evidence="3">Belongs to the secreted LysM effector family.</text>
</comment>
<dbReference type="PROSITE" id="PS51782">
    <property type="entry name" value="LYSM"/>
    <property type="match status" value="4"/>
</dbReference>
<evidence type="ECO:0000256" key="2">
    <source>
        <dbReference type="ARBA" id="ARBA00023026"/>
    </source>
</evidence>
<evidence type="ECO:0000259" key="5">
    <source>
        <dbReference type="PROSITE" id="PS51782"/>
    </source>
</evidence>
<evidence type="ECO:0000256" key="1">
    <source>
        <dbReference type="ARBA" id="ARBA00022669"/>
    </source>
</evidence>
<dbReference type="Pfam" id="PF01476">
    <property type="entry name" value="LysM"/>
    <property type="match status" value="3"/>
</dbReference>
<dbReference type="InterPro" id="IPR036779">
    <property type="entry name" value="LysM_dom_sf"/>
</dbReference>
<feature type="signal peptide" evidence="4">
    <location>
        <begin position="1"/>
        <end position="18"/>
    </location>
</feature>
<dbReference type="CDD" id="cd00118">
    <property type="entry name" value="LysM"/>
    <property type="match status" value="4"/>
</dbReference>
<feature type="domain" description="LysM" evidence="5">
    <location>
        <begin position="227"/>
        <end position="272"/>
    </location>
</feature>
<feature type="domain" description="LysM" evidence="5">
    <location>
        <begin position="277"/>
        <end position="323"/>
    </location>
</feature>